<evidence type="ECO:0000313" key="3">
    <source>
        <dbReference type="Proteomes" id="UP000183585"/>
    </source>
</evidence>
<dbReference type="GO" id="GO:0004519">
    <property type="term" value="F:endonuclease activity"/>
    <property type="evidence" value="ECO:0007669"/>
    <property type="project" value="UniProtKB-KW"/>
</dbReference>
<keyword evidence="3" id="KW-1185">Reference proteome</keyword>
<feature type="region of interest" description="Disordered" evidence="1">
    <location>
        <begin position="72"/>
        <end position="141"/>
    </location>
</feature>
<dbReference type="Gene3D" id="3.40.960.10">
    <property type="entry name" value="VSR Endonuclease"/>
    <property type="match status" value="1"/>
</dbReference>
<dbReference type="AlphaFoldDB" id="A0A1C4ZGW1"/>
<reference evidence="3" key="1">
    <citation type="submission" date="2016-06" db="EMBL/GenBank/DDBJ databases">
        <authorList>
            <person name="Varghese N."/>
            <person name="Submissions Spin"/>
        </authorList>
    </citation>
    <scope>NUCLEOTIDE SEQUENCE [LARGE SCALE GENOMIC DNA]</scope>
    <source>
        <strain evidence="3">DSM 43168</strain>
    </source>
</reference>
<accession>A0A1C4ZGW1</accession>
<dbReference type="InterPro" id="IPR011335">
    <property type="entry name" value="Restrct_endonuc-II-like"/>
</dbReference>
<dbReference type="SUPFAM" id="SSF52980">
    <property type="entry name" value="Restriction endonuclease-like"/>
    <property type="match status" value="1"/>
</dbReference>
<dbReference type="EMBL" id="FMCT01000008">
    <property type="protein sequence ID" value="SCF32076.1"/>
    <property type="molecule type" value="Genomic_DNA"/>
</dbReference>
<name>A0A1C4ZGW1_9ACTN</name>
<keyword evidence="2" id="KW-0378">Hydrolase</keyword>
<evidence type="ECO:0000313" key="2">
    <source>
        <dbReference type="EMBL" id="SCF32076.1"/>
    </source>
</evidence>
<organism evidence="2 3">
    <name type="scientific">Micromonospora carbonacea</name>
    <dbReference type="NCBI Taxonomy" id="47853"/>
    <lineage>
        <taxon>Bacteria</taxon>
        <taxon>Bacillati</taxon>
        <taxon>Actinomycetota</taxon>
        <taxon>Actinomycetes</taxon>
        <taxon>Micromonosporales</taxon>
        <taxon>Micromonosporaceae</taxon>
        <taxon>Micromonospora</taxon>
    </lineage>
</organism>
<feature type="compositionally biased region" description="Pro residues" evidence="1">
    <location>
        <begin position="79"/>
        <end position="134"/>
    </location>
</feature>
<keyword evidence="2" id="KW-0255">Endonuclease</keyword>
<evidence type="ECO:0000256" key="1">
    <source>
        <dbReference type="SAM" id="MobiDB-lite"/>
    </source>
</evidence>
<proteinExistence type="predicted"/>
<keyword evidence="2" id="KW-0540">Nuclease</keyword>
<gene>
    <name evidence="2" type="ORF">GA0070563_108156</name>
</gene>
<protein>
    <submittedName>
        <fullName evidence="2">Very-short-patch-repair endonuclease</fullName>
    </submittedName>
</protein>
<dbReference type="Proteomes" id="UP000183585">
    <property type="component" value="Unassembled WGS sequence"/>
</dbReference>
<sequence length="344" mass="37786">MARARGLLTRNDLRSSAWRPLFRDVYADARIAVTHRHRCLAVTRWLVPPGTAIAGRSAAALYGVGSIPPDEPIDVLTPSGPPDTTPNPPLPAVPPGAPPARRPDQPPPAPDERFPPPSAPVPVPPSRSPTPAIPPQGGRRLGPVAGLCVHRSAVQPGDVVDRAGIPVTSPARTCWDVACWLDVVEAVVVIDGLLARRIVDVPTLREYALARAGRRGWRSLLRAVDLADAGAESPQESRTRVRLVLAGLPRPRTQWVVSDGGRFVARLDLAWPEFRVAVEYDGLWHDDPEQFHRDRRRLNRLLGGDWLVLHVTARRLREDFDGFLDEVRAALRSRGHRSRPRPQG</sequence>
<dbReference type="STRING" id="47853.TK50_12090"/>